<sequence length="358" mass="39099">MLLRRGYEEVVEMEAFEDADEENQQRSLGATRGAARPGSAAATIAPTTVRPLSPISKSQSRVGTSLLVVLFAIWNIIIFFIGVAVSPSLSLSANHPLNWRSGGTHAATSNDIALDHILLFGDSITAYSARTLGYSGLLRNEYNHKMDTIVRGFLGLNTREALSFVAPVLRSTSPSSPHAKTALMLIMLGSNDATQPTVPAAHIPIPEYKDNLKKIVTSVQKLSPGTRVVLVTPPFMSVEMMMHRTKAGLKQYRDECLKAAKEIRADGTPWSVANFTVMDSWDALLGGDGLGDKEYDLVSVRDLFEDGLHLSAKGNSVLGKALIAKIRDVWEDLRAERISNRLPAAKWMQQETQSVNTK</sequence>
<keyword evidence="2" id="KW-0812">Transmembrane</keyword>
<feature type="region of interest" description="Disordered" evidence="1">
    <location>
        <begin position="16"/>
        <end position="40"/>
    </location>
</feature>
<organism evidence="4 5">
    <name type="scientific">Chytriomyces confervae</name>
    <dbReference type="NCBI Taxonomy" id="246404"/>
    <lineage>
        <taxon>Eukaryota</taxon>
        <taxon>Fungi</taxon>
        <taxon>Fungi incertae sedis</taxon>
        <taxon>Chytridiomycota</taxon>
        <taxon>Chytridiomycota incertae sedis</taxon>
        <taxon>Chytridiomycetes</taxon>
        <taxon>Chytridiales</taxon>
        <taxon>Chytriomycetaceae</taxon>
        <taxon>Chytriomyces</taxon>
    </lineage>
</organism>
<evidence type="ECO:0000313" key="4">
    <source>
        <dbReference type="EMBL" id="TPX74356.1"/>
    </source>
</evidence>
<comment type="caution">
    <text evidence="4">The sequence shown here is derived from an EMBL/GenBank/DDBJ whole genome shotgun (WGS) entry which is preliminary data.</text>
</comment>
<keyword evidence="5" id="KW-1185">Reference proteome</keyword>
<dbReference type="EMBL" id="QEAP01000130">
    <property type="protein sequence ID" value="TPX74356.1"/>
    <property type="molecule type" value="Genomic_DNA"/>
</dbReference>
<dbReference type="Gene3D" id="3.40.50.1110">
    <property type="entry name" value="SGNH hydrolase"/>
    <property type="match status" value="1"/>
</dbReference>
<dbReference type="PANTHER" id="PTHR14209">
    <property type="entry name" value="ISOAMYL ACETATE-HYDROLYZING ESTERASE 1"/>
    <property type="match status" value="1"/>
</dbReference>
<evidence type="ECO:0000259" key="3">
    <source>
        <dbReference type="Pfam" id="PF13472"/>
    </source>
</evidence>
<dbReference type="STRING" id="246404.A0A507FGF7"/>
<accession>A0A507FGF7</accession>
<keyword evidence="2" id="KW-0472">Membrane</keyword>
<dbReference type="OrthoDB" id="671439at2759"/>
<protein>
    <recommendedName>
        <fullName evidence="3">SGNH hydrolase-type esterase domain-containing protein</fullName>
    </recommendedName>
</protein>
<proteinExistence type="predicted"/>
<gene>
    <name evidence="4" type="ORF">CcCBS67573_g04380</name>
</gene>
<dbReference type="SUPFAM" id="SSF52266">
    <property type="entry name" value="SGNH hydrolase"/>
    <property type="match status" value="1"/>
</dbReference>
<dbReference type="InterPro" id="IPR013830">
    <property type="entry name" value="SGNH_hydro"/>
</dbReference>
<evidence type="ECO:0000256" key="2">
    <source>
        <dbReference type="SAM" id="Phobius"/>
    </source>
</evidence>
<dbReference type="AlphaFoldDB" id="A0A507FGF7"/>
<dbReference type="InterPro" id="IPR036514">
    <property type="entry name" value="SGNH_hydro_sf"/>
</dbReference>
<dbReference type="PANTHER" id="PTHR14209:SF19">
    <property type="entry name" value="ISOAMYL ACETATE-HYDROLYZING ESTERASE 1 HOMOLOG"/>
    <property type="match status" value="1"/>
</dbReference>
<dbReference type="Pfam" id="PF13472">
    <property type="entry name" value="Lipase_GDSL_2"/>
    <property type="match status" value="1"/>
</dbReference>
<keyword evidence="2" id="KW-1133">Transmembrane helix</keyword>
<dbReference type="Proteomes" id="UP000320333">
    <property type="component" value="Unassembled WGS sequence"/>
</dbReference>
<reference evidence="4 5" key="1">
    <citation type="journal article" date="2019" name="Sci. Rep.">
        <title>Comparative genomics of chytrid fungi reveal insights into the obligate biotrophic and pathogenic lifestyle of Synchytrium endobioticum.</title>
        <authorList>
            <person name="van de Vossenberg B.T.L.H."/>
            <person name="Warris S."/>
            <person name="Nguyen H.D.T."/>
            <person name="van Gent-Pelzer M.P.E."/>
            <person name="Joly D.L."/>
            <person name="van de Geest H.C."/>
            <person name="Bonants P.J.M."/>
            <person name="Smith D.S."/>
            <person name="Levesque C.A."/>
            <person name="van der Lee T.A.J."/>
        </authorList>
    </citation>
    <scope>NUCLEOTIDE SEQUENCE [LARGE SCALE GENOMIC DNA]</scope>
    <source>
        <strain evidence="4 5">CBS 675.73</strain>
    </source>
</reference>
<name>A0A507FGF7_9FUNG</name>
<dbReference type="InterPro" id="IPR045136">
    <property type="entry name" value="Iah1-like"/>
</dbReference>
<feature type="domain" description="SGNH hydrolase-type esterase" evidence="3">
    <location>
        <begin position="119"/>
        <end position="315"/>
    </location>
</feature>
<evidence type="ECO:0000313" key="5">
    <source>
        <dbReference type="Proteomes" id="UP000320333"/>
    </source>
</evidence>
<feature type="transmembrane region" description="Helical" evidence="2">
    <location>
        <begin position="66"/>
        <end position="85"/>
    </location>
</feature>
<evidence type="ECO:0000256" key="1">
    <source>
        <dbReference type="SAM" id="MobiDB-lite"/>
    </source>
</evidence>